<protein>
    <submittedName>
        <fullName evidence="3">Uncharacterized protein</fullName>
    </submittedName>
</protein>
<reference evidence="3" key="1">
    <citation type="submission" date="2021-11" db="EMBL/GenBank/DDBJ databases">
        <authorList>
            <consortium name="Genoscope - CEA"/>
            <person name="William W."/>
        </authorList>
    </citation>
    <scope>NUCLEOTIDE SEQUENCE</scope>
</reference>
<keyword evidence="1" id="KW-0677">Repeat</keyword>
<dbReference type="InterPro" id="IPR002110">
    <property type="entry name" value="Ankyrin_rpt"/>
</dbReference>
<evidence type="ECO:0000313" key="3">
    <source>
        <dbReference type="EMBL" id="CAH0371965.1"/>
    </source>
</evidence>
<keyword evidence="2" id="KW-0040">ANK repeat</keyword>
<dbReference type="Proteomes" id="UP000789595">
    <property type="component" value="Unassembled WGS sequence"/>
</dbReference>
<dbReference type="Gene3D" id="1.25.40.20">
    <property type="entry name" value="Ankyrin repeat-containing domain"/>
    <property type="match status" value="1"/>
</dbReference>
<name>A0A8J2WZ69_9STRA</name>
<evidence type="ECO:0000313" key="4">
    <source>
        <dbReference type="Proteomes" id="UP000789595"/>
    </source>
</evidence>
<dbReference type="PANTHER" id="PTHR24126">
    <property type="entry name" value="ANKYRIN REPEAT, PH AND SEC7 DOMAIN CONTAINING PROTEIN SECG-RELATED"/>
    <property type="match status" value="1"/>
</dbReference>
<organism evidence="3 4">
    <name type="scientific">Pelagomonas calceolata</name>
    <dbReference type="NCBI Taxonomy" id="35677"/>
    <lineage>
        <taxon>Eukaryota</taxon>
        <taxon>Sar</taxon>
        <taxon>Stramenopiles</taxon>
        <taxon>Ochrophyta</taxon>
        <taxon>Pelagophyceae</taxon>
        <taxon>Pelagomonadales</taxon>
        <taxon>Pelagomonadaceae</taxon>
        <taxon>Pelagomonas</taxon>
    </lineage>
</organism>
<dbReference type="SUPFAM" id="SSF48403">
    <property type="entry name" value="Ankyrin repeat"/>
    <property type="match status" value="1"/>
</dbReference>
<comment type="caution">
    <text evidence="3">The sequence shown here is derived from an EMBL/GenBank/DDBJ whole genome shotgun (WGS) entry which is preliminary data.</text>
</comment>
<accession>A0A8J2WZ69</accession>
<sequence length="289" mass="32081">MDWFGFDKNLQSARTRSLAQNCRGPIALLEVRRLLTESNALVDGTALYGRPLINAVECCEPESLEVARLLLDRGADVDLIGAEGKTALYVACKQFKGGYGRRAPPLVELLLSRGADPRRWHNGRTLFGVALEARNYGAARLLLAHGVSVEDPVSHYGPVPIRPLFRFCESDGHESSTSQNNGGIEQVRFLLAHGAAFDFINYDGHSALTFVRSGHRRLPNGQWRGGRPEMNALFDAFLTHYWTLRVRLRLFGRRASHRPGPQRLVLGDAYLPNHIGSFVVGDGIIVKKK</sequence>
<evidence type="ECO:0000256" key="2">
    <source>
        <dbReference type="ARBA" id="ARBA00023043"/>
    </source>
</evidence>
<dbReference type="PANTHER" id="PTHR24126:SF14">
    <property type="entry name" value="ANK_REP_REGION DOMAIN-CONTAINING PROTEIN"/>
    <property type="match status" value="1"/>
</dbReference>
<keyword evidence="4" id="KW-1185">Reference proteome</keyword>
<proteinExistence type="predicted"/>
<dbReference type="InterPro" id="IPR036770">
    <property type="entry name" value="Ankyrin_rpt-contain_sf"/>
</dbReference>
<dbReference type="Pfam" id="PF12796">
    <property type="entry name" value="Ank_2"/>
    <property type="match status" value="1"/>
</dbReference>
<dbReference type="SMART" id="SM00248">
    <property type="entry name" value="ANK"/>
    <property type="match status" value="3"/>
</dbReference>
<dbReference type="AlphaFoldDB" id="A0A8J2WZ69"/>
<evidence type="ECO:0000256" key="1">
    <source>
        <dbReference type="ARBA" id="ARBA00022737"/>
    </source>
</evidence>
<gene>
    <name evidence="3" type="ORF">PECAL_3P19370</name>
</gene>
<dbReference type="EMBL" id="CAKKNE010000003">
    <property type="protein sequence ID" value="CAH0371965.1"/>
    <property type="molecule type" value="Genomic_DNA"/>
</dbReference>
<dbReference type="OrthoDB" id="188462at2759"/>